<protein>
    <submittedName>
        <fullName evidence="1">Membrane protein implicated in regulation of membrane protease activity</fullName>
    </submittedName>
</protein>
<dbReference type="GO" id="GO:0006508">
    <property type="term" value="P:proteolysis"/>
    <property type="evidence" value="ECO:0007669"/>
    <property type="project" value="UniProtKB-KW"/>
</dbReference>
<reference evidence="1 2" key="1">
    <citation type="submission" date="2024-06" db="EMBL/GenBank/DDBJ databases">
        <title>Genomic Encyclopedia of Type Strains, Phase IV (KMG-IV): sequencing the most valuable type-strain genomes for metagenomic binning, comparative biology and taxonomic classification.</title>
        <authorList>
            <person name="Goeker M."/>
        </authorList>
    </citation>
    <scope>NUCLEOTIDE SEQUENCE [LARGE SCALE GENOMIC DNA]</scope>
    <source>
        <strain evidence="1 2">DSM 29780</strain>
    </source>
</reference>
<organism evidence="1 2">
    <name type="scientific">Rhizobium aquaticum</name>
    <dbReference type="NCBI Taxonomy" id="1549636"/>
    <lineage>
        <taxon>Bacteria</taxon>
        <taxon>Pseudomonadati</taxon>
        <taxon>Pseudomonadota</taxon>
        <taxon>Alphaproteobacteria</taxon>
        <taxon>Hyphomicrobiales</taxon>
        <taxon>Rhizobiaceae</taxon>
        <taxon>Rhizobium/Agrobacterium group</taxon>
        <taxon>Rhizobium</taxon>
    </lineage>
</organism>
<dbReference type="RefSeq" id="WP_112628648.1">
    <property type="nucleotide sequence ID" value="NZ_JBEPMB010000006.1"/>
</dbReference>
<comment type="caution">
    <text evidence="1">The sequence shown here is derived from an EMBL/GenBank/DDBJ whole genome shotgun (WGS) entry which is preliminary data.</text>
</comment>
<keyword evidence="1" id="KW-0378">Hydrolase</keyword>
<gene>
    <name evidence="1" type="ORF">ABID16_003542</name>
</gene>
<dbReference type="EMBL" id="JBEPMB010000006">
    <property type="protein sequence ID" value="MET3615199.1"/>
    <property type="molecule type" value="Genomic_DNA"/>
</dbReference>
<dbReference type="GO" id="GO:0008233">
    <property type="term" value="F:peptidase activity"/>
    <property type="evidence" value="ECO:0007669"/>
    <property type="project" value="UniProtKB-KW"/>
</dbReference>
<sequence>MPQALFLLIVAAGVYIFFRRFVADARKATENANARRREVENGAHGTLVKDPVTGEYRLKKDDT</sequence>
<keyword evidence="2" id="KW-1185">Reference proteome</keyword>
<evidence type="ECO:0000313" key="1">
    <source>
        <dbReference type="EMBL" id="MET3615199.1"/>
    </source>
</evidence>
<name>A0ABV2J5T3_9HYPH</name>
<evidence type="ECO:0000313" key="2">
    <source>
        <dbReference type="Proteomes" id="UP001549047"/>
    </source>
</evidence>
<keyword evidence="1" id="KW-0645">Protease</keyword>
<accession>A0ABV2J5T3</accession>
<proteinExistence type="predicted"/>
<dbReference type="Proteomes" id="UP001549047">
    <property type="component" value="Unassembled WGS sequence"/>
</dbReference>